<gene>
    <name evidence="2" type="ORF">SCLCIDRAFT_104518</name>
</gene>
<feature type="compositionally biased region" description="Low complexity" evidence="1">
    <location>
        <begin position="17"/>
        <end position="26"/>
    </location>
</feature>
<protein>
    <submittedName>
        <fullName evidence="2">Uncharacterized protein</fullName>
    </submittedName>
</protein>
<feature type="compositionally biased region" description="Pro residues" evidence="1">
    <location>
        <begin position="27"/>
        <end position="36"/>
    </location>
</feature>
<dbReference type="STRING" id="1036808.A0A0C3A577"/>
<sequence>MHTPHPPTSPTFSLAHSPGEPLVSPEPLSPSSPPPFISSGHSSSISLATKSSYTLNTALESSVSLAKSANGDKFFSATNKSPKSPASPDTSLEASHLNLHDEEEDADPPTRPILTFSANQYVDVELLLGVSLGFDRPVISTILTPMKDQIPNVIRLPYAKGPALFFQAPSWRRLLKLMARLSATRMEPTLEALAVAQFELKLRTVIQFVKVHHSSSEWRTLLYFTIDMPVPPSVQSPHRFTNGDVSVLPFSYTLSPLPTLLRDGPETSMVKYYVVPSTPTTPYPSLPINFPNLAMYLQSAVQDSRRASSDSSGGLRKLAQYIDSCFPGDAETAAAIDDDSAPRKGVGGIFKRVIGRSKGPKGSRVNEEIYDLVTPFVADEWG</sequence>
<reference evidence="3" key="2">
    <citation type="submission" date="2015-01" db="EMBL/GenBank/DDBJ databases">
        <title>Evolutionary Origins and Diversification of the Mycorrhizal Mutualists.</title>
        <authorList>
            <consortium name="DOE Joint Genome Institute"/>
            <consortium name="Mycorrhizal Genomics Consortium"/>
            <person name="Kohler A."/>
            <person name="Kuo A."/>
            <person name="Nagy L.G."/>
            <person name="Floudas D."/>
            <person name="Copeland A."/>
            <person name="Barry K.W."/>
            <person name="Cichocki N."/>
            <person name="Veneault-Fourrey C."/>
            <person name="LaButti K."/>
            <person name="Lindquist E.A."/>
            <person name="Lipzen A."/>
            <person name="Lundell T."/>
            <person name="Morin E."/>
            <person name="Murat C."/>
            <person name="Riley R."/>
            <person name="Ohm R."/>
            <person name="Sun H."/>
            <person name="Tunlid A."/>
            <person name="Henrissat B."/>
            <person name="Grigoriev I.V."/>
            <person name="Hibbett D.S."/>
            <person name="Martin F."/>
        </authorList>
    </citation>
    <scope>NUCLEOTIDE SEQUENCE [LARGE SCALE GENOMIC DNA]</scope>
    <source>
        <strain evidence="3">Foug A</strain>
    </source>
</reference>
<dbReference type="HOGENOM" id="CLU_061236_0_0_1"/>
<organism evidence="2 3">
    <name type="scientific">Scleroderma citrinum Foug A</name>
    <dbReference type="NCBI Taxonomy" id="1036808"/>
    <lineage>
        <taxon>Eukaryota</taxon>
        <taxon>Fungi</taxon>
        <taxon>Dikarya</taxon>
        <taxon>Basidiomycota</taxon>
        <taxon>Agaricomycotina</taxon>
        <taxon>Agaricomycetes</taxon>
        <taxon>Agaricomycetidae</taxon>
        <taxon>Boletales</taxon>
        <taxon>Sclerodermatineae</taxon>
        <taxon>Sclerodermataceae</taxon>
        <taxon>Scleroderma</taxon>
    </lineage>
</organism>
<evidence type="ECO:0000313" key="2">
    <source>
        <dbReference type="EMBL" id="KIM68843.1"/>
    </source>
</evidence>
<feature type="region of interest" description="Disordered" evidence="1">
    <location>
        <begin position="1"/>
        <end position="43"/>
    </location>
</feature>
<dbReference type="AlphaFoldDB" id="A0A0C3A577"/>
<accession>A0A0C3A577</accession>
<name>A0A0C3A577_9AGAM</name>
<keyword evidence="3" id="KW-1185">Reference proteome</keyword>
<dbReference type="OrthoDB" id="3269480at2759"/>
<evidence type="ECO:0000256" key="1">
    <source>
        <dbReference type="SAM" id="MobiDB-lite"/>
    </source>
</evidence>
<dbReference type="InParanoid" id="A0A0C3A577"/>
<evidence type="ECO:0000313" key="3">
    <source>
        <dbReference type="Proteomes" id="UP000053989"/>
    </source>
</evidence>
<reference evidence="2 3" key="1">
    <citation type="submission" date="2014-04" db="EMBL/GenBank/DDBJ databases">
        <authorList>
            <consortium name="DOE Joint Genome Institute"/>
            <person name="Kuo A."/>
            <person name="Kohler A."/>
            <person name="Nagy L.G."/>
            <person name="Floudas D."/>
            <person name="Copeland A."/>
            <person name="Barry K.W."/>
            <person name="Cichocki N."/>
            <person name="Veneault-Fourrey C."/>
            <person name="LaButti K."/>
            <person name="Lindquist E.A."/>
            <person name="Lipzen A."/>
            <person name="Lundell T."/>
            <person name="Morin E."/>
            <person name="Murat C."/>
            <person name="Sun H."/>
            <person name="Tunlid A."/>
            <person name="Henrissat B."/>
            <person name="Grigoriev I.V."/>
            <person name="Hibbett D.S."/>
            <person name="Martin F."/>
            <person name="Nordberg H.P."/>
            <person name="Cantor M.N."/>
            <person name="Hua S.X."/>
        </authorList>
    </citation>
    <scope>NUCLEOTIDE SEQUENCE [LARGE SCALE GENOMIC DNA]</scope>
    <source>
        <strain evidence="2 3">Foug A</strain>
    </source>
</reference>
<dbReference type="Proteomes" id="UP000053989">
    <property type="component" value="Unassembled WGS sequence"/>
</dbReference>
<proteinExistence type="predicted"/>
<dbReference type="EMBL" id="KN822008">
    <property type="protein sequence ID" value="KIM68843.1"/>
    <property type="molecule type" value="Genomic_DNA"/>
</dbReference>